<gene>
    <name evidence="1" type="ORF">UFOVP230_56</name>
</gene>
<evidence type="ECO:0000313" key="1">
    <source>
        <dbReference type="EMBL" id="CAB5238867.1"/>
    </source>
</evidence>
<proteinExistence type="predicted"/>
<name>A0A6J7XSP4_9CAUD</name>
<accession>A0A6J7XSP4</accession>
<organism evidence="1">
    <name type="scientific">uncultured Caudovirales phage</name>
    <dbReference type="NCBI Taxonomy" id="2100421"/>
    <lineage>
        <taxon>Viruses</taxon>
        <taxon>Duplodnaviria</taxon>
        <taxon>Heunggongvirae</taxon>
        <taxon>Uroviricota</taxon>
        <taxon>Caudoviricetes</taxon>
        <taxon>Peduoviridae</taxon>
        <taxon>Maltschvirus</taxon>
        <taxon>Maltschvirus maltsch</taxon>
    </lineage>
</organism>
<dbReference type="EMBL" id="LR798463">
    <property type="protein sequence ID" value="CAB5238867.1"/>
    <property type="molecule type" value="Genomic_DNA"/>
</dbReference>
<reference evidence="1" key="1">
    <citation type="submission" date="2020-05" db="EMBL/GenBank/DDBJ databases">
        <authorList>
            <person name="Chiriac C."/>
            <person name="Salcher M."/>
            <person name="Ghai R."/>
            <person name="Kavagutti S V."/>
        </authorList>
    </citation>
    <scope>NUCLEOTIDE SEQUENCE</scope>
</reference>
<sequence length="115" mass="12994">MRTYYETIHEAKINGFDVIASIAPETDFSPSDLFDESVDDIDEINKKINDGIYQWFLLRVQVMKSGKELGACTIGGLLYEDPMEVMIDGVYADCMAEALSEALKFVKVIKEEIPF</sequence>
<protein>
    <submittedName>
        <fullName evidence="1">Uncharacterized protein</fullName>
    </submittedName>
</protein>